<evidence type="ECO:0000256" key="8">
    <source>
        <dbReference type="ARBA" id="ARBA00023136"/>
    </source>
</evidence>
<keyword evidence="6 10" id="KW-0067">ATP-binding</keyword>
<evidence type="ECO:0000256" key="7">
    <source>
        <dbReference type="ARBA" id="ARBA00022970"/>
    </source>
</evidence>
<name>A0A9E8CSG9_9HYPH</name>
<dbReference type="AlphaFoldDB" id="A0A9E8CSG9"/>
<dbReference type="InterPro" id="IPR050086">
    <property type="entry name" value="MetN_ABC_transporter-like"/>
</dbReference>
<reference evidence="10" key="1">
    <citation type="submission" date="2022-08" db="EMBL/GenBank/DDBJ databases">
        <title>Complete Genome Sequences of 2 Bosea sp. soil isolates.</title>
        <authorList>
            <person name="Alvarez Arevalo M."/>
            <person name="Sterndorff E.B."/>
            <person name="Faurdal D."/>
            <person name="Joergensen T.S."/>
            <person name="Weber T."/>
        </authorList>
    </citation>
    <scope>NUCLEOTIDE SEQUENCE</scope>
    <source>
        <strain evidence="10">NBC_00436</strain>
    </source>
</reference>
<dbReference type="GO" id="GO:0015424">
    <property type="term" value="F:ABC-type amino acid transporter activity"/>
    <property type="evidence" value="ECO:0007669"/>
    <property type="project" value="InterPro"/>
</dbReference>
<keyword evidence="3" id="KW-0813">Transport</keyword>
<comment type="subcellular location">
    <subcellularLocation>
        <location evidence="1">Cell membrane</location>
        <topology evidence="1">Peripheral membrane protein</topology>
    </subcellularLocation>
</comment>
<dbReference type="PANTHER" id="PTHR43166">
    <property type="entry name" value="AMINO ACID IMPORT ATP-BINDING PROTEIN"/>
    <property type="match status" value="1"/>
</dbReference>
<keyword evidence="4" id="KW-1003">Cell membrane</keyword>
<dbReference type="PROSITE" id="PS50893">
    <property type="entry name" value="ABC_TRANSPORTER_2"/>
    <property type="match status" value="1"/>
</dbReference>
<dbReference type="GO" id="GO:0016887">
    <property type="term" value="F:ATP hydrolysis activity"/>
    <property type="evidence" value="ECO:0007669"/>
    <property type="project" value="InterPro"/>
</dbReference>
<dbReference type="InterPro" id="IPR003439">
    <property type="entry name" value="ABC_transporter-like_ATP-bd"/>
</dbReference>
<dbReference type="InterPro" id="IPR027417">
    <property type="entry name" value="P-loop_NTPase"/>
</dbReference>
<evidence type="ECO:0000256" key="6">
    <source>
        <dbReference type="ARBA" id="ARBA00022840"/>
    </source>
</evidence>
<evidence type="ECO:0000313" key="10">
    <source>
        <dbReference type="EMBL" id="UZF87208.1"/>
    </source>
</evidence>
<keyword evidence="5" id="KW-0547">Nucleotide-binding</keyword>
<dbReference type="PANTHER" id="PTHR43166:SF9">
    <property type="entry name" value="GLUTAMATE_ASPARTATE IMPORT ATP-BINDING PROTEIN GLTL"/>
    <property type="match status" value="1"/>
</dbReference>
<dbReference type="CDD" id="cd03262">
    <property type="entry name" value="ABC_HisP_GlnQ"/>
    <property type="match status" value="1"/>
</dbReference>
<evidence type="ECO:0000256" key="1">
    <source>
        <dbReference type="ARBA" id="ARBA00004202"/>
    </source>
</evidence>
<dbReference type="GO" id="GO:0005524">
    <property type="term" value="F:ATP binding"/>
    <property type="evidence" value="ECO:0007669"/>
    <property type="project" value="UniProtKB-KW"/>
</dbReference>
<proteinExistence type="inferred from homology"/>
<comment type="similarity">
    <text evidence="2">Belongs to the ABC transporter superfamily.</text>
</comment>
<evidence type="ECO:0000256" key="4">
    <source>
        <dbReference type="ARBA" id="ARBA00022475"/>
    </source>
</evidence>
<evidence type="ECO:0000256" key="2">
    <source>
        <dbReference type="ARBA" id="ARBA00005417"/>
    </source>
</evidence>
<dbReference type="SMART" id="SM00382">
    <property type="entry name" value="AAA"/>
    <property type="match status" value="1"/>
</dbReference>
<dbReference type="EMBL" id="CP102774">
    <property type="protein sequence ID" value="UZF87208.1"/>
    <property type="molecule type" value="Genomic_DNA"/>
</dbReference>
<dbReference type="FunFam" id="3.40.50.300:FF:000020">
    <property type="entry name" value="Amino acid ABC transporter ATP-binding component"/>
    <property type="match status" value="1"/>
</dbReference>
<organism evidence="10">
    <name type="scientific">Bosea sp. NBC_00436</name>
    <dbReference type="NCBI Taxonomy" id="2969620"/>
    <lineage>
        <taxon>Bacteria</taxon>
        <taxon>Pseudomonadati</taxon>
        <taxon>Pseudomonadota</taxon>
        <taxon>Alphaproteobacteria</taxon>
        <taxon>Hyphomicrobiales</taxon>
        <taxon>Boseaceae</taxon>
        <taxon>Bosea</taxon>
    </lineage>
</organism>
<protein>
    <submittedName>
        <fullName evidence="10">Amino acid ABC transporter ATP-binding protein</fullName>
    </submittedName>
</protein>
<dbReference type="GO" id="GO:0005886">
    <property type="term" value="C:plasma membrane"/>
    <property type="evidence" value="ECO:0007669"/>
    <property type="project" value="UniProtKB-SubCell"/>
</dbReference>
<dbReference type="InterPro" id="IPR003593">
    <property type="entry name" value="AAA+_ATPase"/>
</dbReference>
<keyword evidence="7" id="KW-0029">Amino-acid transport</keyword>
<dbReference type="InterPro" id="IPR030679">
    <property type="entry name" value="ABC_ATPase_HisP-typ"/>
</dbReference>
<gene>
    <name evidence="10" type="ORF">NWE54_26260</name>
</gene>
<sequence length="271" mass="29662">MRVPVEALRIENLKKRFGDVEVLKGVDLSVRRGETVVVLGASGSGKSTMLRCLNFLETPSAGKIYVEGKLIGRHVGDKVSYPAAELTEVRAKAGMVFQQFNLFPHLTVEQNVTLGPMRVRKMTPAEAKAVAARCLDRVGLAQKAQSYPSQLSGGQQQRAAIARALAMGPSVVLFDEPTSALDPELVGEVLLAMRQLAEDGTTMVVVTHELGFAYNVANRVVFLHEGRIHEEGPPHEILVSPRTERMRDFLKSHSLFRIPEPATGQEGTERV</sequence>
<feature type="domain" description="ABC transporter" evidence="9">
    <location>
        <begin position="8"/>
        <end position="250"/>
    </location>
</feature>
<evidence type="ECO:0000259" key="9">
    <source>
        <dbReference type="PROSITE" id="PS50893"/>
    </source>
</evidence>
<dbReference type="SUPFAM" id="SSF52540">
    <property type="entry name" value="P-loop containing nucleoside triphosphate hydrolases"/>
    <property type="match status" value="1"/>
</dbReference>
<dbReference type="InterPro" id="IPR017871">
    <property type="entry name" value="ABC_transporter-like_CS"/>
</dbReference>
<dbReference type="Gene3D" id="3.40.50.300">
    <property type="entry name" value="P-loop containing nucleotide triphosphate hydrolases"/>
    <property type="match status" value="1"/>
</dbReference>
<accession>A0A9E8CSG9</accession>
<keyword evidence="8" id="KW-0472">Membrane</keyword>
<evidence type="ECO:0000256" key="5">
    <source>
        <dbReference type="ARBA" id="ARBA00022741"/>
    </source>
</evidence>
<evidence type="ECO:0000256" key="3">
    <source>
        <dbReference type="ARBA" id="ARBA00022448"/>
    </source>
</evidence>
<dbReference type="PROSITE" id="PS00211">
    <property type="entry name" value="ABC_TRANSPORTER_1"/>
    <property type="match status" value="1"/>
</dbReference>
<dbReference type="PIRSF" id="PIRSF039085">
    <property type="entry name" value="ABC_ATPase_HisP"/>
    <property type="match status" value="1"/>
</dbReference>
<dbReference type="Pfam" id="PF00005">
    <property type="entry name" value="ABC_tran"/>
    <property type="match status" value="1"/>
</dbReference>